<protein>
    <submittedName>
        <fullName evidence="2">Uncharacterized protein</fullName>
    </submittedName>
</protein>
<gene>
    <name evidence="3" type="ORF">C2E20_5608</name>
    <name evidence="2" type="ORF">C2E20_8951</name>
    <name evidence="1" type="ORF">C2E20_9111</name>
</gene>
<organism evidence="2 4">
    <name type="scientific">Micractinium conductrix</name>
    <dbReference type="NCBI Taxonomy" id="554055"/>
    <lineage>
        <taxon>Eukaryota</taxon>
        <taxon>Viridiplantae</taxon>
        <taxon>Chlorophyta</taxon>
        <taxon>core chlorophytes</taxon>
        <taxon>Trebouxiophyceae</taxon>
        <taxon>Chlorellales</taxon>
        <taxon>Chlorellaceae</taxon>
        <taxon>Chlorella clade</taxon>
        <taxon>Micractinium</taxon>
    </lineage>
</organism>
<dbReference type="OrthoDB" id="513772at2759"/>
<evidence type="ECO:0000313" key="2">
    <source>
        <dbReference type="EMBL" id="PSC67389.1"/>
    </source>
</evidence>
<reference evidence="2" key="2">
    <citation type="submission" date="2018-02" db="EMBL/GenBank/DDBJ databases">
        <authorList>
            <person name="Cohen D.B."/>
            <person name="Kent A.D."/>
        </authorList>
    </citation>
    <scope>NUCLEOTIDE SEQUENCE</scope>
    <source>
        <strain evidence="2">SAG 241.80</strain>
    </source>
</reference>
<name>A0A2P6UZY1_9CHLO</name>
<comment type="caution">
    <text evidence="2">The sequence shown here is derived from an EMBL/GenBank/DDBJ whole genome shotgun (WGS) entry which is preliminary data.</text>
</comment>
<dbReference type="Proteomes" id="UP000239649">
    <property type="component" value="Unassembled WGS sequence"/>
</dbReference>
<dbReference type="AlphaFoldDB" id="A0A2P6UZY1"/>
<reference evidence="2 4" key="1">
    <citation type="journal article" date="2018" name="Plant J.">
        <title>Genome sequences of Chlorella sorokiniana UTEX 1602 and Micractinium conductrix SAG 241.80: implications to maltose excretion by a green alga.</title>
        <authorList>
            <person name="Arriola M.B."/>
            <person name="Velmurugan N."/>
            <person name="Zhang Y."/>
            <person name="Plunkett M.H."/>
            <person name="Hondzo H."/>
            <person name="Barney B.M."/>
        </authorList>
    </citation>
    <scope>NUCLEOTIDE SEQUENCE [LARGE SCALE GENOMIC DNA]</scope>
    <source>
        <strain evidence="2 4">SAG 241.80</strain>
    </source>
</reference>
<dbReference type="EMBL" id="LHPF02000077">
    <property type="protein sequence ID" value="PSC67196.1"/>
    <property type="molecule type" value="Genomic_DNA"/>
</dbReference>
<proteinExistence type="predicted"/>
<keyword evidence="4" id="KW-1185">Reference proteome</keyword>
<evidence type="ECO:0000313" key="1">
    <source>
        <dbReference type="EMBL" id="PSC67196.1"/>
    </source>
</evidence>
<dbReference type="EMBL" id="LHPF02000062">
    <property type="protein sequence ID" value="PSC67389.1"/>
    <property type="molecule type" value="Genomic_DNA"/>
</dbReference>
<dbReference type="EMBL" id="LHPF02000016">
    <property type="protein sequence ID" value="PSC71194.1"/>
    <property type="molecule type" value="Genomic_DNA"/>
</dbReference>
<evidence type="ECO:0000313" key="4">
    <source>
        <dbReference type="Proteomes" id="UP000239649"/>
    </source>
</evidence>
<sequence>MAASASMPSLLQLDERLLSVPEEPSTSYGDVSAGRRSTVPAPAPRRWVDALEMMEAQARGEQLGAQLELAGPLGGAASTSGGSRTRPLRKCASVPVGLHSMAGGSLSSGGSLSGDSGMEVYVVLRCFQEFGGGLFKRLPRGVRRSVRDAGVCHYLAVFKQRDGSLVQFDFGPRGGDIHVAQGPFAFLSKSADGKMQRLVPGEVRERRLSRLPEAHMYVGRTPLTMADIRAWNTLQEQGCMDYELHANDCRHYINCLVKYTTGQDSAASATLQHRWRQGTAAGAYGLASGVVRLSQFVTDLANWGKVQLATSVGMYGALALSGHRALAALRPLAALPAGAKARLAKPVGRALAGPVRQALTRRPVVVGTTAAVATLAASTTAQAPALRETVTVGARVASGLRTAAQAALAATSTAVSRASAATRQTTSQAAVLAGSLAGAASRGAAGLMAGRPMLEGRLGAPASPPRASLPSYRAADRSQRLALAITAATRR</sequence>
<accession>A0A2P6UZY1</accession>
<evidence type="ECO:0000313" key="3">
    <source>
        <dbReference type="EMBL" id="PSC71194.1"/>
    </source>
</evidence>